<gene>
    <name evidence="1" type="ORF">M9H77_15293</name>
</gene>
<protein>
    <submittedName>
        <fullName evidence="1">Uncharacterized protein</fullName>
    </submittedName>
</protein>
<accession>A0ACC0AX48</accession>
<dbReference type="Proteomes" id="UP001060085">
    <property type="component" value="Linkage Group LG04"/>
</dbReference>
<name>A0ACC0AX48_CATRO</name>
<sequence>MSFNDISTNQQGETAISRWTRAIIMAAKVGKGLSKDNKSEKLILASKYWIEAVDPLHRYGNNLRPYYLTWFNSHVISQPFFYWLDYGNGKQVTLEECSRTDLQSQCVKYLSPKEREEYEVVVDESRKMLVYKKSGYPIDTPKGTKWIFVVSTNGVLYVGEKQKGFFQHSSFVAGGAVFAAGRIVASNGFLQAIWAYSGHYRPTEENLKVFMSFLHQHNLDLTLVKTVPIDDDIPPPPPPPPPTPAYNMEKQQLNSDIINKKFSNIII</sequence>
<comment type="caution">
    <text evidence="1">The sequence shown here is derived from an EMBL/GenBank/DDBJ whole genome shotgun (WGS) entry which is preliminary data.</text>
</comment>
<reference evidence="2" key="1">
    <citation type="journal article" date="2023" name="Nat. Plants">
        <title>Single-cell RNA sequencing provides a high-resolution roadmap for understanding the multicellular compartmentation of specialized metabolism.</title>
        <authorList>
            <person name="Sun S."/>
            <person name="Shen X."/>
            <person name="Li Y."/>
            <person name="Li Y."/>
            <person name="Wang S."/>
            <person name="Li R."/>
            <person name="Zhang H."/>
            <person name="Shen G."/>
            <person name="Guo B."/>
            <person name="Wei J."/>
            <person name="Xu J."/>
            <person name="St-Pierre B."/>
            <person name="Chen S."/>
            <person name="Sun C."/>
        </authorList>
    </citation>
    <scope>NUCLEOTIDE SEQUENCE [LARGE SCALE GENOMIC DNA]</scope>
</reference>
<organism evidence="1 2">
    <name type="scientific">Catharanthus roseus</name>
    <name type="common">Madagascar periwinkle</name>
    <name type="synonym">Vinca rosea</name>
    <dbReference type="NCBI Taxonomy" id="4058"/>
    <lineage>
        <taxon>Eukaryota</taxon>
        <taxon>Viridiplantae</taxon>
        <taxon>Streptophyta</taxon>
        <taxon>Embryophyta</taxon>
        <taxon>Tracheophyta</taxon>
        <taxon>Spermatophyta</taxon>
        <taxon>Magnoliopsida</taxon>
        <taxon>eudicotyledons</taxon>
        <taxon>Gunneridae</taxon>
        <taxon>Pentapetalae</taxon>
        <taxon>asterids</taxon>
        <taxon>lamiids</taxon>
        <taxon>Gentianales</taxon>
        <taxon>Apocynaceae</taxon>
        <taxon>Rauvolfioideae</taxon>
        <taxon>Vinceae</taxon>
        <taxon>Catharanthinae</taxon>
        <taxon>Catharanthus</taxon>
    </lineage>
</organism>
<keyword evidence="2" id="KW-1185">Reference proteome</keyword>
<evidence type="ECO:0000313" key="2">
    <source>
        <dbReference type="Proteomes" id="UP001060085"/>
    </source>
</evidence>
<dbReference type="EMBL" id="CM044704">
    <property type="protein sequence ID" value="KAI5665440.1"/>
    <property type="molecule type" value="Genomic_DNA"/>
</dbReference>
<evidence type="ECO:0000313" key="1">
    <source>
        <dbReference type="EMBL" id="KAI5665440.1"/>
    </source>
</evidence>
<proteinExistence type="predicted"/>